<proteinExistence type="predicted"/>
<sequence>MAPGSLARHLSGHDRVVAESHPTGHGVSSTAMVGGLVDAGHRVTAISHRHGQGRLVLTGPQLTLVQVPSRSSARAQALDGWRTERRLMVRAVHDARPDVVHGHWTYEWGLAALEAGPPTVITARDAPLTVLRRMPDGYRLLRTALAYRVRVEGRSSTLTAVSPYLAAAWRRQMLWQHEVTVIPNMVPDDLPPGREKTDVPVLVEVAN</sequence>
<feature type="domain" description="Glycosyltransferase subfamily 4-like N-terminal" evidence="3">
    <location>
        <begin position="24"/>
        <end position="189"/>
    </location>
</feature>
<dbReference type="EMBL" id="JARACI010000580">
    <property type="protein sequence ID" value="MDD9205620.1"/>
    <property type="molecule type" value="Genomic_DNA"/>
</dbReference>
<evidence type="ECO:0000256" key="2">
    <source>
        <dbReference type="ARBA" id="ARBA00022679"/>
    </source>
</evidence>
<evidence type="ECO:0000259" key="3">
    <source>
        <dbReference type="Pfam" id="PF13439"/>
    </source>
</evidence>
<evidence type="ECO:0000256" key="1">
    <source>
        <dbReference type="ARBA" id="ARBA00022676"/>
    </source>
</evidence>
<accession>A0ABT5TU91</accession>
<dbReference type="InterPro" id="IPR028098">
    <property type="entry name" value="Glyco_trans_4-like_N"/>
</dbReference>
<comment type="caution">
    <text evidence="4">The sequence shown here is derived from an EMBL/GenBank/DDBJ whole genome shotgun (WGS) entry which is preliminary data.</text>
</comment>
<name>A0ABT5TU91_9MICO</name>
<evidence type="ECO:0000313" key="4">
    <source>
        <dbReference type="EMBL" id="MDD9205620.1"/>
    </source>
</evidence>
<gene>
    <name evidence="4" type="ORF">PU560_03945</name>
</gene>
<dbReference type="Proteomes" id="UP001165561">
    <property type="component" value="Unassembled WGS sequence"/>
</dbReference>
<dbReference type="Pfam" id="PF13439">
    <property type="entry name" value="Glyco_transf_4"/>
    <property type="match status" value="1"/>
</dbReference>
<dbReference type="EC" id="2.4.-.-" evidence="4"/>
<feature type="non-terminal residue" evidence="4">
    <location>
        <position position="207"/>
    </location>
</feature>
<evidence type="ECO:0000313" key="5">
    <source>
        <dbReference type="Proteomes" id="UP001165561"/>
    </source>
</evidence>
<dbReference type="Gene3D" id="3.40.50.2000">
    <property type="entry name" value="Glycogen Phosphorylase B"/>
    <property type="match status" value="1"/>
</dbReference>
<organism evidence="4 5">
    <name type="scientific">Georgenia halotolerans</name>
    <dbReference type="NCBI Taxonomy" id="3028317"/>
    <lineage>
        <taxon>Bacteria</taxon>
        <taxon>Bacillati</taxon>
        <taxon>Actinomycetota</taxon>
        <taxon>Actinomycetes</taxon>
        <taxon>Micrococcales</taxon>
        <taxon>Bogoriellaceae</taxon>
        <taxon>Georgenia</taxon>
    </lineage>
</organism>
<dbReference type="SUPFAM" id="SSF53756">
    <property type="entry name" value="UDP-Glycosyltransferase/glycogen phosphorylase"/>
    <property type="match status" value="1"/>
</dbReference>
<protein>
    <submittedName>
        <fullName evidence="4">Glycosyltransferase</fullName>
        <ecNumber evidence="4">2.4.-.-</ecNumber>
    </submittedName>
</protein>
<dbReference type="GO" id="GO:0016757">
    <property type="term" value="F:glycosyltransferase activity"/>
    <property type="evidence" value="ECO:0007669"/>
    <property type="project" value="UniProtKB-KW"/>
</dbReference>
<keyword evidence="1 4" id="KW-0328">Glycosyltransferase</keyword>
<keyword evidence="2 4" id="KW-0808">Transferase</keyword>
<reference evidence="4" key="1">
    <citation type="submission" date="2023-02" db="EMBL/GenBank/DDBJ databases">
        <title>Georgenia sp.10Sc9-8, isolated from a soil sample collected from the Taklamakan desert.</title>
        <authorList>
            <person name="Liu S."/>
        </authorList>
    </citation>
    <scope>NUCLEOTIDE SEQUENCE</scope>
    <source>
        <strain evidence="4">10Sc9-8</strain>
    </source>
</reference>
<keyword evidence="5" id="KW-1185">Reference proteome</keyword>